<dbReference type="InterPro" id="IPR025597">
    <property type="entry name" value="DUF4345"/>
</dbReference>
<sequence length="127" mass="13905">MNKRGLQIAMALLGAIPVLTGIIGMFGLSDPLYASVGIPANAVLDSNLRFFGGVWLGLGFSLYLLIPNIEKQTLLFRVLWGMIFLGGIGRLASMLFLALPPLPFIGFTVLEIIGAPFFIWWQARLPR</sequence>
<evidence type="ECO:0000313" key="3">
    <source>
        <dbReference type="Proteomes" id="UP000190675"/>
    </source>
</evidence>
<accession>A0A1M5H168</accession>
<dbReference type="OrthoDB" id="7619515at2"/>
<dbReference type="Pfam" id="PF14248">
    <property type="entry name" value="DUF4345"/>
    <property type="match status" value="1"/>
</dbReference>
<dbReference type="Proteomes" id="UP000190675">
    <property type="component" value="Chromosome I"/>
</dbReference>
<dbReference type="RefSeq" id="WP_079564505.1">
    <property type="nucleotide sequence ID" value="NZ_LT670818.1"/>
</dbReference>
<gene>
    <name evidence="2" type="ORF">SAMN05444169_0518</name>
</gene>
<evidence type="ECO:0000313" key="2">
    <source>
        <dbReference type="EMBL" id="SHG09771.1"/>
    </source>
</evidence>
<feature type="transmembrane region" description="Helical" evidence="1">
    <location>
        <begin position="104"/>
        <end position="121"/>
    </location>
</feature>
<proteinExistence type="predicted"/>
<feature type="transmembrane region" description="Helical" evidence="1">
    <location>
        <begin position="48"/>
        <end position="66"/>
    </location>
</feature>
<evidence type="ECO:0000256" key="1">
    <source>
        <dbReference type="SAM" id="Phobius"/>
    </source>
</evidence>
<keyword evidence="1" id="KW-0472">Membrane</keyword>
<feature type="transmembrane region" description="Helical" evidence="1">
    <location>
        <begin position="78"/>
        <end position="98"/>
    </location>
</feature>
<evidence type="ECO:0008006" key="4">
    <source>
        <dbReference type="Google" id="ProtNLM"/>
    </source>
</evidence>
<keyword evidence="1" id="KW-1133">Transmembrane helix</keyword>
<keyword evidence="1" id="KW-0812">Transmembrane</keyword>
<organism evidence="2 3">
    <name type="scientific">Bradyrhizobium erythrophlei</name>
    <dbReference type="NCBI Taxonomy" id="1437360"/>
    <lineage>
        <taxon>Bacteria</taxon>
        <taxon>Pseudomonadati</taxon>
        <taxon>Pseudomonadota</taxon>
        <taxon>Alphaproteobacteria</taxon>
        <taxon>Hyphomicrobiales</taxon>
        <taxon>Nitrobacteraceae</taxon>
        <taxon>Bradyrhizobium</taxon>
    </lineage>
</organism>
<dbReference type="AlphaFoldDB" id="A0A1M5H168"/>
<protein>
    <recommendedName>
        <fullName evidence="4">DUF4345 domain-containing protein</fullName>
    </recommendedName>
</protein>
<dbReference type="EMBL" id="LT670818">
    <property type="protein sequence ID" value="SHG09771.1"/>
    <property type="molecule type" value="Genomic_DNA"/>
</dbReference>
<reference evidence="2 3" key="1">
    <citation type="submission" date="2016-11" db="EMBL/GenBank/DDBJ databases">
        <authorList>
            <person name="Jaros S."/>
            <person name="Januszkiewicz K."/>
            <person name="Wedrychowicz H."/>
        </authorList>
    </citation>
    <scope>NUCLEOTIDE SEQUENCE [LARGE SCALE GENOMIC DNA]</scope>
    <source>
        <strain evidence="2 3">GAS242</strain>
    </source>
</reference>
<feature type="transmembrane region" description="Helical" evidence="1">
    <location>
        <begin position="7"/>
        <end position="28"/>
    </location>
</feature>
<name>A0A1M5H168_9BRAD</name>